<dbReference type="Pfam" id="PF13193">
    <property type="entry name" value="AMP-binding_C"/>
    <property type="match status" value="2"/>
</dbReference>
<feature type="domain" description="Carrier" evidence="4">
    <location>
        <begin position="497"/>
        <end position="571"/>
    </location>
</feature>
<dbReference type="CDD" id="cd19543">
    <property type="entry name" value="DCL_NRPS"/>
    <property type="match status" value="1"/>
</dbReference>
<dbReference type="EMBL" id="JAERRG010000027">
    <property type="protein sequence ID" value="MBL1118953.1"/>
    <property type="molecule type" value="Genomic_DNA"/>
</dbReference>
<evidence type="ECO:0000259" key="4">
    <source>
        <dbReference type="PROSITE" id="PS50075"/>
    </source>
</evidence>
<dbReference type="Gene3D" id="1.10.1200.10">
    <property type="entry name" value="ACP-like"/>
    <property type="match status" value="2"/>
</dbReference>
<dbReference type="InterPro" id="IPR009081">
    <property type="entry name" value="PP-bd_ACP"/>
</dbReference>
<protein>
    <submittedName>
        <fullName evidence="5">Amino acid adenylation domain-containing protein</fullName>
    </submittedName>
</protein>
<dbReference type="CDD" id="cd19540">
    <property type="entry name" value="LCL_NRPS-like"/>
    <property type="match status" value="1"/>
</dbReference>
<reference evidence="5 6" key="1">
    <citation type="submission" date="2021-01" db="EMBL/GenBank/DDBJ databases">
        <title>WGS of actinomycetes isolated from Thailand.</title>
        <authorList>
            <person name="Thawai C."/>
        </authorList>
    </citation>
    <scope>NUCLEOTIDE SEQUENCE [LARGE SCALE GENOMIC DNA]</scope>
    <source>
        <strain evidence="5 6">CA3R110</strain>
    </source>
</reference>
<organism evidence="5 6">
    <name type="scientific">Streptomyces endocoffeicus</name>
    <dbReference type="NCBI Taxonomy" id="2898945"/>
    <lineage>
        <taxon>Bacteria</taxon>
        <taxon>Bacillati</taxon>
        <taxon>Actinomycetota</taxon>
        <taxon>Actinomycetes</taxon>
        <taxon>Kitasatosporales</taxon>
        <taxon>Streptomycetaceae</taxon>
        <taxon>Streptomyces</taxon>
    </lineage>
</organism>
<dbReference type="PROSITE" id="PS00012">
    <property type="entry name" value="PHOSPHOPANTETHEINE"/>
    <property type="match status" value="1"/>
</dbReference>
<dbReference type="InterPro" id="IPR001242">
    <property type="entry name" value="Condensation_dom"/>
</dbReference>
<evidence type="ECO:0000313" key="6">
    <source>
        <dbReference type="Proteomes" id="UP000621510"/>
    </source>
</evidence>
<dbReference type="Gene3D" id="3.40.50.980">
    <property type="match status" value="4"/>
</dbReference>
<dbReference type="CDD" id="cd17652">
    <property type="entry name" value="A_NRPS_CmdD_like"/>
    <property type="match status" value="1"/>
</dbReference>
<dbReference type="SUPFAM" id="SSF52777">
    <property type="entry name" value="CoA-dependent acyltransferases"/>
    <property type="match status" value="6"/>
</dbReference>
<dbReference type="SUPFAM" id="SSF47336">
    <property type="entry name" value="ACP-like"/>
    <property type="match status" value="2"/>
</dbReference>
<dbReference type="PANTHER" id="PTHR45527:SF1">
    <property type="entry name" value="FATTY ACID SYNTHASE"/>
    <property type="match status" value="1"/>
</dbReference>
<comment type="caution">
    <text evidence="5">The sequence shown here is derived from an EMBL/GenBank/DDBJ whole genome shotgun (WGS) entry which is preliminary data.</text>
</comment>
<dbReference type="Proteomes" id="UP000621510">
    <property type="component" value="Unassembled WGS sequence"/>
</dbReference>
<accession>A0ABS1Q2R9</accession>
<dbReference type="InterPro" id="IPR025110">
    <property type="entry name" value="AMP-bd_C"/>
</dbReference>
<evidence type="ECO:0000256" key="2">
    <source>
        <dbReference type="ARBA" id="ARBA00022450"/>
    </source>
</evidence>
<keyword evidence="3" id="KW-0597">Phosphoprotein</keyword>
<evidence type="ECO:0000313" key="5">
    <source>
        <dbReference type="EMBL" id="MBL1118953.1"/>
    </source>
</evidence>
<dbReference type="InterPro" id="IPR010071">
    <property type="entry name" value="AA_adenyl_dom"/>
</dbReference>
<dbReference type="InterPro" id="IPR000873">
    <property type="entry name" value="AMP-dep_synth/lig_dom"/>
</dbReference>
<dbReference type="SMART" id="SM00823">
    <property type="entry name" value="PKS_PP"/>
    <property type="match status" value="2"/>
</dbReference>
<dbReference type="InterPro" id="IPR020806">
    <property type="entry name" value="PKS_PP-bd"/>
</dbReference>
<dbReference type="InterPro" id="IPR023213">
    <property type="entry name" value="CAT-like_dom_sf"/>
</dbReference>
<comment type="cofactor">
    <cofactor evidence="1">
        <name>pantetheine 4'-phosphate</name>
        <dbReference type="ChEBI" id="CHEBI:47942"/>
    </cofactor>
</comment>
<feature type="domain" description="Carrier" evidence="4">
    <location>
        <begin position="1981"/>
        <end position="2056"/>
    </location>
</feature>
<dbReference type="InterPro" id="IPR036736">
    <property type="entry name" value="ACP-like_sf"/>
</dbReference>
<dbReference type="InterPro" id="IPR020845">
    <property type="entry name" value="AMP-binding_CS"/>
</dbReference>
<evidence type="ECO:0000256" key="3">
    <source>
        <dbReference type="ARBA" id="ARBA00022553"/>
    </source>
</evidence>
<dbReference type="PANTHER" id="PTHR45527">
    <property type="entry name" value="NONRIBOSOMAL PEPTIDE SYNTHETASE"/>
    <property type="match status" value="1"/>
</dbReference>
<dbReference type="SUPFAM" id="SSF56801">
    <property type="entry name" value="Acetyl-CoA synthetase-like"/>
    <property type="match status" value="3"/>
</dbReference>
<dbReference type="Gene3D" id="2.30.38.10">
    <property type="entry name" value="Luciferase, Domain 3"/>
    <property type="match status" value="2"/>
</dbReference>
<sequence length="2574" mass="272367">MHGTTESWRPLGELFDAQVAESPDAVAVIGPDGLEWSYAELGARADRVAGALAAHGVRRGDLVAVVLDRSAELVAVWLGVVKAGAGFVPVDPAYPAERIGWMVEDAGPVLAVCSEETRALVPAGVECLVRDPAADGEPAPAVSVDADDVAYVIYTSGSTGRPKGVLVTHRGIGNLAAAQIERFAVDADARVLQLASLSFDAAVSEICMALLSGAALVMADADRLPPQGSLSETVAEYGVTHATVPPSVLTTVDELPESLRTLVVAGEACPPGLVARWAPGRRMINAYGPTEATVCATMSAPLEPSGPVPIGGPIANTRVFVLDERLRPVPEGVLGELYVAGPGLARGYLGRPGLTAERFVACPFTDGRMYRTGDLARRTADGELVFGGRADEQVKVRGFRVEPGEIEAALAGHRGVRHVAVVVREDRPGDRRLVAYVVPDGDVDTGGLREYVAERLPEYMVPTAVVALDALPVTVNGKLDRAALPAPDFTDAAEGRGPRTPTEELLCRLYGEILGLERVSAEASFFELGGDSILTMLLVSVARRAGLVIAPYQVFELATPARLADVAEPLDAGAAPGDRARGAGHVPLSPAMHDLLDREGLQGPGGPEVAAGFRSAVLDLPAGLGLGDIARALQTVVDRHDMLRARLETTPERRLTVPPAGSVSVRPWTRRVAAAGTDADRRQRLLAAESAAAGRRLDRRAGVMAQAVWCDSGPDEPGRLLVVADRLVVDAVSWRILLEDVAAAVVGREIASVPTSFRHWTRALVTQADSPLRRAELPAWTELLAAGDRLLTTRPVDPARDANAPVRCASVRIPADTTAAVLTALPDAFHTGAGTVLLTGLTAALAAWRDGQDRTGGFLVDVAVPDHGRGALGGGADLSRTVGSFAHRHPVRLDTGPFNLAEIRLGGPAAGRAVKQIKEQSRAVPGDGLGYGLLRHLTPDTAATLADLPTPQLGFTAPGDDDRPPTHPLEAAARVEGAELVLSLEWPEPLLTGPAARRLLDAWAEMLSGLAAHSGGGHTPSDFALMALDQAQIEELEAEVAGGLVDVLPLSPLQEGLLFHAMFDERERDIYVEQKVLELEGPLNVRKLRATWQALVERHGSLRTGFRHLVGVDEPVQVIARHITLPWHEVDLSHLGTEAARDRADRLESAERARRFDLAAPPLARILLAKTGPDRHRMVVTLHHIVLDGWSLRILIRELWAAYAAGGDTHELAPTTPYGEYLAWLARQDREAARAAWQRALDGVSEPTTVAALDPNAEPVLTRKVLAETGDQLAGALRELARGHGVTLNTVLQVAWAQVVGKLTGRSDVVFGAAVAGRPPELAGMADMLGLFINTIPVRVRLRPADSIAHLLSVVQTQQSALLDHQHLGLKEIQRLAGPGATFDTLMAFENFHAGETGPAAPLRLTDSTTRMATTFPLTLGVDPADELKFWLDYRPDAFDGDAARGVVRRLVRVLEQMAADPARRVSEVEVLGCGERERVVEGWNATGRVVPVGSLGDLFDERVAVSSDAVAVVGAGGEEWSYGELGDRSDRVAGVLGAWGVGRGDLVAVVLERSVDVVAVLLGVVKAGAGFVPVDPAYPVERIGWMVEDAGPVLVVCSEGTRGLVPSGVECLVWGSSAESVPAAAVSVDVDDVAYVIYTSGSTGRPKGVAVTHRGIGNLAAAQIERFAVDADARVLQLASLSFDAAVSEMCMALLSGAALVLAGVDRLPPRGSLGEVVAEFGVTHVTVPPSVLATVEELPGSLRTLVVAGEVCPPGLVARWGSGRRMVNAYGPTEVTVCATMSGPLEPSGPVPIGRPIANTRAFVLDEFLRPVPKGVAGELYVAGPGLARGYLSRPGLTAERFVACPFTGGRMYRTGDLATWTTDGELIFGGRADDQVKVRGFRVEPGEIEAVLAGHRSVGHVAVVVREDRPGDRRLVAYVVPDGDVDTGGLREYVAERLPDHMVPAAVVALDALPVTVNGKLDRAALPAPDFTDATGRGPATPTEEILSGLYCEVLGLERVGAEVSFFTIGGDSILAMKLIARIGAVLDTELNIGELFAAPTVAGVARLVAAAGGTAARSALTPRPRPEALPLSYAQRRMWFLNRLEETNPGAGAVYNLPLALRLTGELDVTALEAALGDVADRHESLRTLFPETDGEPRQQVLEGEAGRPRLVVVETSGELLAAELGLHADRGFDVTVDPPWRARLLKTGPSEYVLLIVAHHIAVDGWSMGVLARDLGAAYAARRAGGAPEWEPLPVQYADYALWQREVLGDPEDPDSVISDQLDYWREALAGAPQELALPTDRPRPAVSSFRGGEVPIQISAETHARLLDVARRGRATMFMVVHAALSALLSRVGAGDDIPIGVPIAGRGDPALDDLAGFFVNTLVVRADLSADPSFTELLAQVRETDLAAYAHQDVPFERLVEDLNPSRSLSHNPLFQVLLALQSVPAPQWGLPGLRVRRIPAAAQVPARFDLSLDLAEHRDGVGAPAGLGGALLYAVDLFDEGTARGLVGRLVRVLEAVAVDPGVRVSEIDVLGEVERARVVAEWNATGAELPGGLILERIEAWVAAAPDVVAVRCGDESVSYGELDR</sequence>
<dbReference type="NCBIfam" id="TIGR01733">
    <property type="entry name" value="AA-adenyl-dom"/>
    <property type="match status" value="2"/>
</dbReference>
<dbReference type="Pfam" id="PF00501">
    <property type="entry name" value="AMP-binding"/>
    <property type="match status" value="2"/>
</dbReference>
<feature type="non-terminal residue" evidence="5">
    <location>
        <position position="2574"/>
    </location>
</feature>
<dbReference type="RefSeq" id="WP_201856764.1">
    <property type="nucleotide sequence ID" value="NZ_JAERRG010000027.1"/>
</dbReference>
<dbReference type="Pfam" id="PF00550">
    <property type="entry name" value="PP-binding"/>
    <property type="match status" value="2"/>
</dbReference>
<dbReference type="Gene3D" id="3.30.300.30">
    <property type="match status" value="2"/>
</dbReference>
<name>A0ABS1Q2R9_9ACTN</name>
<dbReference type="InterPro" id="IPR006162">
    <property type="entry name" value="Ppantetheine_attach_site"/>
</dbReference>
<dbReference type="PROSITE" id="PS00455">
    <property type="entry name" value="AMP_BINDING"/>
    <property type="match status" value="2"/>
</dbReference>
<dbReference type="Gene3D" id="3.30.559.30">
    <property type="entry name" value="Nonribosomal peptide synthetase, condensation domain"/>
    <property type="match status" value="3"/>
</dbReference>
<dbReference type="InterPro" id="IPR045851">
    <property type="entry name" value="AMP-bd_C_sf"/>
</dbReference>
<evidence type="ECO:0000256" key="1">
    <source>
        <dbReference type="ARBA" id="ARBA00001957"/>
    </source>
</evidence>
<dbReference type="Gene3D" id="3.30.559.10">
    <property type="entry name" value="Chloramphenicol acetyltransferase-like domain"/>
    <property type="match status" value="3"/>
</dbReference>
<proteinExistence type="predicted"/>
<keyword evidence="6" id="KW-1185">Reference proteome</keyword>
<keyword evidence="2" id="KW-0596">Phosphopantetheine</keyword>
<gene>
    <name evidence="5" type="ORF">JK364_42310</name>
</gene>
<dbReference type="PROSITE" id="PS50075">
    <property type="entry name" value="CARRIER"/>
    <property type="match status" value="2"/>
</dbReference>
<dbReference type="Pfam" id="PF00668">
    <property type="entry name" value="Condensation"/>
    <property type="match status" value="3"/>
</dbReference>